<evidence type="ECO:0000313" key="3">
    <source>
        <dbReference type="EMBL" id="RIJ21370.1"/>
    </source>
</evidence>
<sequence length="219" mass="24817">MTLPVLYSFRRCPYAMRARLAIQSAGLQCRLREVVLRDKPQQMLDASPKGTVPVLVLEDSSVVDESLDVMLYALGQNDPESWLAPEEGSRNEMLDLIAACDGPFKHHLDRYKYANRYEDEGAVSEDHRKAGSAFLETLNSRLSSRAQLFGERVSLADMAVMPFIRQFANTDRVWFDAAPYPALKAWLAAHLKSERFKSIMPKFDQWKTGDEEPVFPSAT</sequence>
<dbReference type="GO" id="GO:0016740">
    <property type="term" value="F:transferase activity"/>
    <property type="evidence" value="ECO:0007669"/>
    <property type="project" value="UniProtKB-KW"/>
</dbReference>
<dbReference type="EMBL" id="QWGB01000009">
    <property type="protein sequence ID" value="RIJ21370.1"/>
    <property type="molecule type" value="Genomic_DNA"/>
</dbReference>
<dbReference type="PROSITE" id="PS50405">
    <property type="entry name" value="GST_CTER"/>
    <property type="match status" value="1"/>
</dbReference>
<dbReference type="GO" id="GO:0005737">
    <property type="term" value="C:cytoplasm"/>
    <property type="evidence" value="ECO:0007669"/>
    <property type="project" value="TreeGrafter"/>
</dbReference>
<dbReference type="InterPro" id="IPR050983">
    <property type="entry name" value="GST_Omega/HSP26"/>
</dbReference>
<evidence type="ECO:0000259" key="1">
    <source>
        <dbReference type="PROSITE" id="PS50404"/>
    </source>
</evidence>
<feature type="domain" description="GST C-terminal" evidence="2">
    <location>
        <begin position="84"/>
        <end position="217"/>
    </location>
</feature>
<proteinExistence type="predicted"/>
<dbReference type="InterPro" id="IPR036249">
    <property type="entry name" value="Thioredoxin-like_sf"/>
</dbReference>
<accession>A0A399QRA2</accession>
<dbReference type="Pfam" id="PF13417">
    <property type="entry name" value="GST_N_3"/>
    <property type="match status" value="1"/>
</dbReference>
<dbReference type="Pfam" id="PF13410">
    <property type="entry name" value="GST_C_2"/>
    <property type="match status" value="1"/>
</dbReference>
<gene>
    <name evidence="3" type="ORF">D1224_13730</name>
</gene>
<dbReference type="InterPro" id="IPR004045">
    <property type="entry name" value="Glutathione_S-Trfase_N"/>
</dbReference>
<dbReference type="PANTHER" id="PTHR43968:SF6">
    <property type="entry name" value="GLUTATHIONE S-TRANSFERASE OMEGA"/>
    <property type="match status" value="1"/>
</dbReference>
<dbReference type="Proteomes" id="UP000265431">
    <property type="component" value="Unassembled WGS sequence"/>
</dbReference>
<organism evidence="3 4">
    <name type="scientific">Henriciella barbarensis</name>
    <dbReference type="NCBI Taxonomy" id="86342"/>
    <lineage>
        <taxon>Bacteria</taxon>
        <taxon>Pseudomonadati</taxon>
        <taxon>Pseudomonadota</taxon>
        <taxon>Alphaproteobacteria</taxon>
        <taxon>Hyphomonadales</taxon>
        <taxon>Hyphomonadaceae</taxon>
        <taxon>Henriciella</taxon>
    </lineage>
</organism>
<dbReference type="RefSeq" id="WP_119380522.1">
    <property type="nucleotide sequence ID" value="NZ_QWGB01000009.1"/>
</dbReference>
<name>A0A399QRA2_9PROT</name>
<dbReference type="OrthoDB" id="9813092at2"/>
<keyword evidence="4" id="KW-1185">Reference proteome</keyword>
<dbReference type="Gene3D" id="1.20.1050.10">
    <property type="match status" value="1"/>
</dbReference>
<dbReference type="AlphaFoldDB" id="A0A399QRA2"/>
<evidence type="ECO:0000259" key="2">
    <source>
        <dbReference type="PROSITE" id="PS50405"/>
    </source>
</evidence>
<dbReference type="SFLD" id="SFLDS00019">
    <property type="entry name" value="Glutathione_Transferase_(cytos"/>
    <property type="match status" value="1"/>
</dbReference>
<dbReference type="SUPFAM" id="SSF52833">
    <property type="entry name" value="Thioredoxin-like"/>
    <property type="match status" value="1"/>
</dbReference>
<comment type="caution">
    <text evidence="3">The sequence shown here is derived from an EMBL/GenBank/DDBJ whole genome shotgun (WGS) entry which is preliminary data.</text>
</comment>
<dbReference type="PROSITE" id="PS50404">
    <property type="entry name" value="GST_NTER"/>
    <property type="match status" value="1"/>
</dbReference>
<dbReference type="PANTHER" id="PTHR43968">
    <property type="match status" value="1"/>
</dbReference>
<dbReference type="CDD" id="cd03196">
    <property type="entry name" value="GST_C_5"/>
    <property type="match status" value="1"/>
</dbReference>
<dbReference type="Gene3D" id="3.40.30.10">
    <property type="entry name" value="Glutaredoxin"/>
    <property type="match status" value="1"/>
</dbReference>
<evidence type="ECO:0000313" key="4">
    <source>
        <dbReference type="Proteomes" id="UP000265431"/>
    </source>
</evidence>
<dbReference type="SUPFAM" id="SSF47616">
    <property type="entry name" value="GST C-terminal domain-like"/>
    <property type="match status" value="1"/>
</dbReference>
<reference evidence="3 4" key="1">
    <citation type="submission" date="2018-08" db="EMBL/GenBank/DDBJ databases">
        <title>Henriciella mobilis sp. nov., isolated from seawater.</title>
        <authorList>
            <person name="Cheng H."/>
            <person name="Wu Y.-H."/>
            <person name="Xu X.-W."/>
            <person name="Guo L.-L."/>
        </authorList>
    </citation>
    <scope>NUCLEOTIDE SEQUENCE [LARGE SCALE GENOMIC DNA]</scope>
    <source>
        <strain evidence="3 4">CCUG66934</strain>
    </source>
</reference>
<protein>
    <submittedName>
        <fullName evidence="3">Glutathione S-transferase</fullName>
    </submittedName>
</protein>
<keyword evidence="3" id="KW-0808">Transferase</keyword>
<dbReference type="InterPro" id="IPR010987">
    <property type="entry name" value="Glutathione-S-Trfase_C-like"/>
</dbReference>
<dbReference type="InterPro" id="IPR036282">
    <property type="entry name" value="Glutathione-S-Trfase_C_sf"/>
</dbReference>
<feature type="domain" description="GST N-terminal" evidence="1">
    <location>
        <begin position="2"/>
        <end position="81"/>
    </location>
</feature>
<dbReference type="InterPro" id="IPR040079">
    <property type="entry name" value="Glutathione_S-Trfase"/>
</dbReference>